<keyword evidence="4 7" id="KW-1133">Transmembrane helix</keyword>
<dbReference type="InterPro" id="IPR008795">
    <property type="entry name" value="Prominin"/>
</dbReference>
<evidence type="ECO:0000256" key="3">
    <source>
        <dbReference type="ARBA" id="ARBA00022692"/>
    </source>
</evidence>
<feature type="non-terminal residue" evidence="8">
    <location>
        <position position="1"/>
    </location>
</feature>
<dbReference type="Pfam" id="PF05478">
    <property type="entry name" value="Prominin"/>
    <property type="match status" value="1"/>
</dbReference>
<accession>A0A1B6H064</accession>
<dbReference type="PANTHER" id="PTHR22730">
    <property type="entry name" value="PROMININ PROM PROTEIN"/>
    <property type="match status" value="1"/>
</dbReference>
<evidence type="ECO:0000256" key="6">
    <source>
        <dbReference type="ARBA" id="ARBA00023180"/>
    </source>
</evidence>
<evidence type="ECO:0008006" key="9">
    <source>
        <dbReference type="Google" id="ProtNLM"/>
    </source>
</evidence>
<name>A0A1B6H064_9HEMI</name>
<organism evidence="8">
    <name type="scientific">Cuerna arida</name>
    <dbReference type="NCBI Taxonomy" id="1464854"/>
    <lineage>
        <taxon>Eukaryota</taxon>
        <taxon>Metazoa</taxon>
        <taxon>Ecdysozoa</taxon>
        <taxon>Arthropoda</taxon>
        <taxon>Hexapoda</taxon>
        <taxon>Insecta</taxon>
        <taxon>Pterygota</taxon>
        <taxon>Neoptera</taxon>
        <taxon>Paraneoptera</taxon>
        <taxon>Hemiptera</taxon>
        <taxon>Auchenorrhyncha</taxon>
        <taxon>Membracoidea</taxon>
        <taxon>Cicadellidae</taxon>
        <taxon>Cicadellinae</taxon>
        <taxon>Proconiini</taxon>
        <taxon>Cuerna</taxon>
    </lineage>
</organism>
<evidence type="ECO:0000256" key="4">
    <source>
        <dbReference type="ARBA" id="ARBA00022989"/>
    </source>
</evidence>
<evidence type="ECO:0000256" key="1">
    <source>
        <dbReference type="ARBA" id="ARBA00004141"/>
    </source>
</evidence>
<dbReference type="PANTHER" id="PTHR22730:SF1">
    <property type="entry name" value="PROMININ-LIKE PROTEIN"/>
    <property type="match status" value="1"/>
</dbReference>
<evidence type="ECO:0000313" key="8">
    <source>
        <dbReference type="EMBL" id="JAS68038.1"/>
    </source>
</evidence>
<keyword evidence="5 7" id="KW-0472">Membrane</keyword>
<protein>
    <recommendedName>
        <fullName evidence="9">Prominin</fullName>
    </recommendedName>
</protein>
<feature type="non-terminal residue" evidence="8">
    <location>
        <position position="354"/>
    </location>
</feature>
<evidence type="ECO:0000256" key="7">
    <source>
        <dbReference type="SAM" id="Phobius"/>
    </source>
</evidence>
<keyword evidence="3 7" id="KW-0812">Transmembrane</keyword>
<proteinExistence type="inferred from homology"/>
<sequence length="354" mass="40279">EIGDEKLQVRHAIENAGRNIEQVSRNLTDHISYVSFVIRTQSEKPIRYSKTYIKLSTDAFYIGLVLCAMLAFITLFIVFGLVCGICGRRPDGYDDDCCNKGAGSRFLLLGVTFQFLFSCVLAAGIIILIVFSVASQRLICDPLKEPNNSLIVHDLNKLLEQELNETKFNLKLDQMINRCHQNRSLFNVLNLDTVYDLDELSSFVQKFQISQLMSNLRNKIKFDGQQVVLITPRAKQYLSELANSSLATFPFSRLIDALPENIISYDLMEISAELEQLKDSFPSTSKIADKIYRFETIASNVKVIQNKCNDLKTHLIRIDNSLKLNYESLNVAVANLLQQIEQSQKYLNQNGREL</sequence>
<dbReference type="EMBL" id="GECZ01001731">
    <property type="protein sequence ID" value="JAS68038.1"/>
    <property type="molecule type" value="Transcribed_RNA"/>
</dbReference>
<comment type="subcellular location">
    <subcellularLocation>
        <location evidence="1">Membrane</location>
        <topology evidence="1">Multi-pass membrane protein</topology>
    </subcellularLocation>
</comment>
<feature type="transmembrane region" description="Helical" evidence="7">
    <location>
        <begin position="59"/>
        <end position="85"/>
    </location>
</feature>
<dbReference type="AlphaFoldDB" id="A0A1B6H064"/>
<feature type="transmembrane region" description="Helical" evidence="7">
    <location>
        <begin position="106"/>
        <end position="134"/>
    </location>
</feature>
<dbReference type="GO" id="GO:0016020">
    <property type="term" value="C:membrane"/>
    <property type="evidence" value="ECO:0007669"/>
    <property type="project" value="UniProtKB-SubCell"/>
</dbReference>
<evidence type="ECO:0000256" key="2">
    <source>
        <dbReference type="ARBA" id="ARBA00006058"/>
    </source>
</evidence>
<comment type="similarity">
    <text evidence="2">Belongs to the prominin family.</text>
</comment>
<reference evidence="8" key="1">
    <citation type="submission" date="2015-11" db="EMBL/GenBank/DDBJ databases">
        <title>De novo transcriptome assembly of four potential Pierce s Disease insect vectors from Arizona vineyards.</title>
        <authorList>
            <person name="Tassone E.E."/>
        </authorList>
    </citation>
    <scope>NUCLEOTIDE SEQUENCE</scope>
</reference>
<keyword evidence="6" id="KW-0325">Glycoprotein</keyword>
<gene>
    <name evidence="8" type="ORF">g.9163</name>
</gene>
<evidence type="ECO:0000256" key="5">
    <source>
        <dbReference type="ARBA" id="ARBA00023136"/>
    </source>
</evidence>